<keyword evidence="2" id="KW-0732">Signal</keyword>
<organism evidence="3 4">
    <name type="scientific">Hyaloscypha bicolor E</name>
    <dbReference type="NCBI Taxonomy" id="1095630"/>
    <lineage>
        <taxon>Eukaryota</taxon>
        <taxon>Fungi</taxon>
        <taxon>Dikarya</taxon>
        <taxon>Ascomycota</taxon>
        <taxon>Pezizomycotina</taxon>
        <taxon>Leotiomycetes</taxon>
        <taxon>Helotiales</taxon>
        <taxon>Hyaloscyphaceae</taxon>
        <taxon>Hyaloscypha</taxon>
        <taxon>Hyaloscypha bicolor</taxon>
    </lineage>
</organism>
<dbReference type="PANTHER" id="PTHR24305:SF166">
    <property type="entry name" value="CYTOCHROME P450 12A4, MITOCHONDRIAL-RELATED"/>
    <property type="match status" value="1"/>
</dbReference>
<evidence type="ECO:0000313" key="3">
    <source>
        <dbReference type="EMBL" id="PMD49997.1"/>
    </source>
</evidence>
<dbReference type="GO" id="GO:0016705">
    <property type="term" value="F:oxidoreductase activity, acting on paired donors, with incorporation or reduction of molecular oxygen"/>
    <property type="evidence" value="ECO:0007669"/>
    <property type="project" value="InterPro"/>
</dbReference>
<keyword evidence="4" id="KW-1185">Reference proteome</keyword>
<sequence length="168" mass="19289">MSMLTLLTLCVLPSLLLLVSVAVAAVYRLCWSPLAGYPGPKLAALSNWYEFYYDVILQGQFTVQIQSLHKQYGMVLYSGTGRRDKYPYFSGRFGYSSDIFSTTNHDLHRLRRKALSPMFSVKKIEEFQPVIHEKVEKFYRKVAQYQNGQILPMSRALMALTTDKSADR</sequence>
<reference evidence="3 4" key="1">
    <citation type="submission" date="2016-04" db="EMBL/GenBank/DDBJ databases">
        <title>A degradative enzymes factory behind the ericoid mycorrhizal symbiosis.</title>
        <authorList>
            <consortium name="DOE Joint Genome Institute"/>
            <person name="Martino E."/>
            <person name="Morin E."/>
            <person name="Grelet G."/>
            <person name="Kuo A."/>
            <person name="Kohler A."/>
            <person name="Daghino S."/>
            <person name="Barry K."/>
            <person name="Choi C."/>
            <person name="Cichocki N."/>
            <person name="Clum A."/>
            <person name="Copeland A."/>
            <person name="Hainaut M."/>
            <person name="Haridas S."/>
            <person name="Labutti K."/>
            <person name="Lindquist E."/>
            <person name="Lipzen A."/>
            <person name="Khouja H.-R."/>
            <person name="Murat C."/>
            <person name="Ohm R."/>
            <person name="Olson A."/>
            <person name="Spatafora J."/>
            <person name="Veneault-Fourrey C."/>
            <person name="Henrissat B."/>
            <person name="Grigoriev I."/>
            <person name="Martin F."/>
            <person name="Perotto S."/>
        </authorList>
    </citation>
    <scope>NUCLEOTIDE SEQUENCE [LARGE SCALE GENOMIC DNA]</scope>
    <source>
        <strain evidence="3 4">E</strain>
    </source>
</reference>
<gene>
    <name evidence="3" type="ORF">K444DRAFT_670501</name>
</gene>
<dbReference type="InParanoid" id="A0A2J6SGX7"/>
<dbReference type="InterPro" id="IPR050121">
    <property type="entry name" value="Cytochrome_P450_monoxygenase"/>
</dbReference>
<dbReference type="GO" id="GO:0020037">
    <property type="term" value="F:heme binding"/>
    <property type="evidence" value="ECO:0007669"/>
    <property type="project" value="InterPro"/>
</dbReference>
<evidence type="ECO:0000256" key="1">
    <source>
        <dbReference type="ARBA" id="ARBA00010617"/>
    </source>
</evidence>
<dbReference type="RefSeq" id="XP_024726901.1">
    <property type="nucleotide sequence ID" value="XM_024887638.1"/>
</dbReference>
<dbReference type="Proteomes" id="UP000235371">
    <property type="component" value="Unassembled WGS sequence"/>
</dbReference>
<dbReference type="GO" id="GO:0004497">
    <property type="term" value="F:monooxygenase activity"/>
    <property type="evidence" value="ECO:0007669"/>
    <property type="project" value="InterPro"/>
</dbReference>
<evidence type="ECO:0008006" key="5">
    <source>
        <dbReference type="Google" id="ProtNLM"/>
    </source>
</evidence>
<dbReference type="Gene3D" id="1.10.630.10">
    <property type="entry name" value="Cytochrome P450"/>
    <property type="match status" value="1"/>
</dbReference>
<evidence type="ECO:0000256" key="2">
    <source>
        <dbReference type="SAM" id="SignalP"/>
    </source>
</evidence>
<dbReference type="GO" id="GO:0005506">
    <property type="term" value="F:iron ion binding"/>
    <property type="evidence" value="ECO:0007669"/>
    <property type="project" value="InterPro"/>
</dbReference>
<dbReference type="InterPro" id="IPR036396">
    <property type="entry name" value="Cyt_P450_sf"/>
</dbReference>
<comment type="similarity">
    <text evidence="1">Belongs to the cytochrome P450 family.</text>
</comment>
<evidence type="ECO:0000313" key="4">
    <source>
        <dbReference type="Proteomes" id="UP000235371"/>
    </source>
</evidence>
<proteinExistence type="inferred from homology"/>
<dbReference type="AlphaFoldDB" id="A0A2J6SGX7"/>
<feature type="chain" id="PRO_5014471223" description="Cytochrome P450" evidence="2">
    <location>
        <begin position="25"/>
        <end position="168"/>
    </location>
</feature>
<dbReference type="SUPFAM" id="SSF48264">
    <property type="entry name" value="Cytochrome P450"/>
    <property type="match status" value="1"/>
</dbReference>
<accession>A0A2J6SGX7</accession>
<name>A0A2J6SGX7_9HELO</name>
<dbReference type="EMBL" id="KZ613914">
    <property type="protein sequence ID" value="PMD49997.1"/>
    <property type="molecule type" value="Genomic_DNA"/>
</dbReference>
<dbReference type="OrthoDB" id="3945418at2759"/>
<feature type="signal peptide" evidence="2">
    <location>
        <begin position="1"/>
        <end position="24"/>
    </location>
</feature>
<dbReference type="PANTHER" id="PTHR24305">
    <property type="entry name" value="CYTOCHROME P450"/>
    <property type="match status" value="1"/>
</dbReference>
<protein>
    <recommendedName>
        <fullName evidence="5">Cytochrome P450</fullName>
    </recommendedName>
</protein>
<dbReference type="STRING" id="1095630.A0A2J6SGX7"/>
<dbReference type="GeneID" id="36595714"/>